<protein>
    <submittedName>
        <fullName evidence="2">Uncharacterized protein</fullName>
    </submittedName>
</protein>
<feature type="region of interest" description="Disordered" evidence="1">
    <location>
        <begin position="57"/>
        <end position="101"/>
    </location>
</feature>
<gene>
    <name evidence="2" type="ORF">KH142_09870</name>
</gene>
<dbReference type="EMBL" id="JAGZSV010000291">
    <property type="protein sequence ID" value="MBS6941748.1"/>
    <property type="molecule type" value="Genomic_DNA"/>
</dbReference>
<name>A0A943YZ72_9ACTN</name>
<feature type="non-terminal residue" evidence="2">
    <location>
        <position position="1"/>
    </location>
</feature>
<organism evidence="2 3">
    <name type="scientific">Slackia piriformis</name>
    <dbReference type="NCBI Taxonomy" id="626934"/>
    <lineage>
        <taxon>Bacteria</taxon>
        <taxon>Bacillati</taxon>
        <taxon>Actinomycetota</taxon>
        <taxon>Coriobacteriia</taxon>
        <taxon>Eggerthellales</taxon>
        <taxon>Eggerthellaceae</taxon>
        <taxon>Slackia</taxon>
    </lineage>
</organism>
<evidence type="ECO:0000313" key="3">
    <source>
        <dbReference type="Proteomes" id="UP000727506"/>
    </source>
</evidence>
<dbReference type="Proteomes" id="UP000727506">
    <property type="component" value="Unassembled WGS sequence"/>
</dbReference>
<evidence type="ECO:0000313" key="2">
    <source>
        <dbReference type="EMBL" id="MBS6941748.1"/>
    </source>
</evidence>
<sequence>HLEHLERAIGLRRLRHAVHDARHDTQFVHADPLGMPPQRRLYFSEAILTQNCRRRGALPAFEPNIRATGKTVPDRSAATPPTTASNSRRPAANGPQRARPS</sequence>
<feature type="compositionally biased region" description="Polar residues" evidence="1">
    <location>
        <begin position="79"/>
        <end position="88"/>
    </location>
</feature>
<reference evidence="2" key="1">
    <citation type="submission" date="2021-02" db="EMBL/GenBank/DDBJ databases">
        <title>Infant gut strain persistence is associated with maternal origin, phylogeny, and functional potential including surface adhesion and iron acquisition.</title>
        <authorList>
            <person name="Lou Y.C."/>
        </authorList>
    </citation>
    <scope>NUCLEOTIDE SEQUENCE</scope>
    <source>
        <strain evidence="2">L2_039_000G1_dasL2_039_000G1_concoct_11</strain>
    </source>
</reference>
<accession>A0A943YZ72</accession>
<dbReference type="AlphaFoldDB" id="A0A943YZ72"/>
<proteinExistence type="predicted"/>
<comment type="caution">
    <text evidence="2">The sequence shown here is derived from an EMBL/GenBank/DDBJ whole genome shotgun (WGS) entry which is preliminary data.</text>
</comment>
<evidence type="ECO:0000256" key="1">
    <source>
        <dbReference type="SAM" id="MobiDB-lite"/>
    </source>
</evidence>